<evidence type="ECO:0000313" key="14">
    <source>
        <dbReference type="EMBL" id="NEY72763.1"/>
    </source>
</evidence>
<evidence type="ECO:0000313" key="15">
    <source>
        <dbReference type="Proteomes" id="UP000481043"/>
    </source>
</evidence>
<comment type="function">
    <text evidence="12">Catalyzes the acylation of glycosyl-4,4'-diaponeurosporenoate, i.e. the esterification of glucose at the C6'' position with the carboxyl group of the C(15) fatty acid 12-methyltetradecanoic acid, to yield staphyloxanthin. This is the last step in the biosynthesis of this orange pigment, present in most staphylococci strains.</text>
</comment>
<comment type="similarity">
    <text evidence="10">Belongs to the acyltransferase CrtO family.</text>
</comment>
<keyword evidence="2" id="KW-1003">Cell membrane</keyword>
<dbReference type="Pfam" id="PF18927">
    <property type="entry name" value="CrtO"/>
    <property type="match status" value="1"/>
</dbReference>
<evidence type="ECO:0000256" key="12">
    <source>
        <dbReference type="ARBA" id="ARBA00025324"/>
    </source>
</evidence>
<comment type="caution">
    <text evidence="14">The sequence shown here is derived from an EMBL/GenBank/DDBJ whole genome shotgun (WGS) entry which is preliminary data.</text>
</comment>
<sequence length="136" mass="16511">MFRLCGVWFFKRLIIFLVNNLYRLIYRKELPKRPNNYILWSLSADGLRGFEKYTRKNEGVHVFLQFILVFMLSLNIYDQNEIKIIYYVLIIIINTQAILLQRYNRNRIYKILTKKFGKINLTQQQGEMDEGKELSY</sequence>
<feature type="transmembrane region" description="Helical" evidence="13">
    <location>
        <begin position="6"/>
        <end position="25"/>
    </location>
</feature>
<keyword evidence="6 13" id="KW-1133">Transmembrane helix</keyword>
<comment type="pathway">
    <text evidence="9">Carotenoid biosynthesis; staphyloxanthin biosynthesis; staphyloxanthin from farnesyl diphosphate: step 5/5.</text>
</comment>
<evidence type="ECO:0000256" key="11">
    <source>
        <dbReference type="ARBA" id="ARBA00023667"/>
    </source>
</evidence>
<evidence type="ECO:0000256" key="13">
    <source>
        <dbReference type="SAM" id="Phobius"/>
    </source>
</evidence>
<name>A0A6M0Q900_9BACI</name>
<dbReference type="Proteomes" id="UP000481043">
    <property type="component" value="Unassembled WGS sequence"/>
</dbReference>
<evidence type="ECO:0000256" key="2">
    <source>
        <dbReference type="ARBA" id="ARBA00022475"/>
    </source>
</evidence>
<protein>
    <recommendedName>
        <fullName evidence="11">Glycosyl-4,4'-diaponeurosporenoate acyltransferase</fullName>
    </recommendedName>
</protein>
<reference evidence="14 15" key="1">
    <citation type="submission" date="2020-02" db="EMBL/GenBank/DDBJ databases">
        <title>Bacillus aquiflavi sp. nov., isolated from yellow water of strong flavor Chinese baijiu in Yibin region of China.</title>
        <authorList>
            <person name="Xie J."/>
        </authorList>
    </citation>
    <scope>NUCLEOTIDE SEQUENCE [LARGE SCALE GENOMIC DNA]</scope>
    <source>
        <strain evidence="14 15">SA4</strain>
    </source>
</reference>
<evidence type="ECO:0000256" key="10">
    <source>
        <dbReference type="ARBA" id="ARBA00023603"/>
    </source>
</evidence>
<dbReference type="UniPathway" id="UPA00029">
    <property type="reaction ID" value="UER00560"/>
</dbReference>
<accession>A0A6M0Q900</accession>
<keyword evidence="3" id="KW-0808">Transferase</keyword>
<evidence type="ECO:0000256" key="8">
    <source>
        <dbReference type="ARBA" id="ARBA00023315"/>
    </source>
</evidence>
<evidence type="ECO:0000256" key="3">
    <source>
        <dbReference type="ARBA" id="ARBA00022679"/>
    </source>
</evidence>
<proteinExistence type="inferred from homology"/>
<evidence type="ECO:0000256" key="9">
    <source>
        <dbReference type="ARBA" id="ARBA00023588"/>
    </source>
</evidence>
<evidence type="ECO:0000256" key="4">
    <source>
        <dbReference type="ARBA" id="ARBA00022692"/>
    </source>
</evidence>
<dbReference type="EMBL" id="JAAIWM010000004">
    <property type="protein sequence ID" value="NEY72763.1"/>
    <property type="molecule type" value="Genomic_DNA"/>
</dbReference>
<keyword evidence="7 13" id="KW-0472">Membrane</keyword>
<feature type="transmembrane region" description="Helical" evidence="13">
    <location>
        <begin position="84"/>
        <end position="100"/>
    </location>
</feature>
<keyword evidence="15" id="KW-1185">Reference proteome</keyword>
<evidence type="ECO:0000256" key="5">
    <source>
        <dbReference type="ARBA" id="ARBA00022729"/>
    </source>
</evidence>
<dbReference type="AlphaFoldDB" id="A0A6M0Q900"/>
<gene>
    <name evidence="14" type="ORF">G4D63_13580</name>
</gene>
<evidence type="ECO:0000256" key="1">
    <source>
        <dbReference type="ARBA" id="ARBA00004162"/>
    </source>
</evidence>
<keyword evidence="4 13" id="KW-0812">Transmembrane</keyword>
<organism evidence="14 15">
    <name type="scientific">Bacillus mesophilus</name>
    <dbReference type="NCBI Taxonomy" id="1808955"/>
    <lineage>
        <taxon>Bacteria</taxon>
        <taxon>Bacillati</taxon>
        <taxon>Bacillota</taxon>
        <taxon>Bacilli</taxon>
        <taxon>Bacillales</taxon>
        <taxon>Bacillaceae</taxon>
        <taxon>Bacillus</taxon>
    </lineage>
</organism>
<dbReference type="GO" id="GO:0016746">
    <property type="term" value="F:acyltransferase activity"/>
    <property type="evidence" value="ECO:0007669"/>
    <property type="project" value="UniProtKB-KW"/>
</dbReference>
<evidence type="ECO:0000256" key="7">
    <source>
        <dbReference type="ARBA" id="ARBA00023136"/>
    </source>
</evidence>
<dbReference type="GO" id="GO:0005886">
    <property type="term" value="C:plasma membrane"/>
    <property type="evidence" value="ECO:0007669"/>
    <property type="project" value="UniProtKB-SubCell"/>
</dbReference>
<comment type="subcellular location">
    <subcellularLocation>
        <location evidence="1">Cell membrane</location>
        <topology evidence="1">Single-pass membrane protein</topology>
    </subcellularLocation>
</comment>
<keyword evidence="5" id="KW-0732">Signal</keyword>
<dbReference type="InterPro" id="IPR044021">
    <property type="entry name" value="CrtO"/>
</dbReference>
<evidence type="ECO:0000256" key="6">
    <source>
        <dbReference type="ARBA" id="ARBA00022989"/>
    </source>
</evidence>
<keyword evidence="8" id="KW-0012">Acyltransferase</keyword>
<feature type="transmembrane region" description="Helical" evidence="13">
    <location>
        <begin position="60"/>
        <end position="78"/>
    </location>
</feature>